<dbReference type="EMBL" id="AQQZ01000014">
    <property type="protein sequence ID" value="KNG92152.1"/>
    <property type="molecule type" value="Genomic_DNA"/>
</dbReference>
<evidence type="ECO:0000259" key="1">
    <source>
        <dbReference type="Pfam" id="PF13175"/>
    </source>
</evidence>
<dbReference type="SUPFAM" id="SSF52540">
    <property type="entry name" value="P-loop containing nucleoside triphosphate hydrolases"/>
    <property type="match status" value="1"/>
</dbReference>
<feature type="domain" description="ATPase AAA-type core" evidence="2">
    <location>
        <begin position="408"/>
        <end position="511"/>
    </location>
</feature>
<dbReference type="GO" id="GO:0016887">
    <property type="term" value="F:ATP hydrolysis activity"/>
    <property type="evidence" value="ECO:0007669"/>
    <property type="project" value="InterPro"/>
</dbReference>
<dbReference type="Proteomes" id="UP000036938">
    <property type="component" value="Unassembled WGS sequence"/>
</dbReference>
<evidence type="ECO:0008006" key="5">
    <source>
        <dbReference type="Google" id="ProtNLM"/>
    </source>
</evidence>
<dbReference type="InterPro" id="IPR041685">
    <property type="entry name" value="AAA_GajA/Old/RecF-like"/>
</dbReference>
<comment type="caution">
    <text evidence="3">The sequence shown here is derived from an EMBL/GenBank/DDBJ whole genome shotgun (WGS) entry which is preliminary data.</text>
</comment>
<dbReference type="Pfam" id="PF13175">
    <property type="entry name" value="AAA_15"/>
    <property type="match status" value="1"/>
</dbReference>
<evidence type="ECO:0000313" key="4">
    <source>
        <dbReference type="Proteomes" id="UP000036938"/>
    </source>
</evidence>
<sequence length="532" mass="59137">MRLTRIEIENFKGIGTLQSIELKPITLLFGPNSAGKSTILQALHYLREVIERNNPDPDQTIAGGLTDLGGFANLVHGHETDQSIHIKVHLDIGDDQGSDRLPLNSGGNLQDPQFINLPVQYIAGENTELKTYAVVQEVGIGIEVAWSDFVQAPYVAKMSVEHNGEEMAVLRSPPQEGQAELIDINWQHPMLEKLVDPDDEPEGWDEGLPTALGFDPEAEKGDPFKSPLGNELYELSRQIVADAQVNDRVRFRVKVDTEFGALPDLDRPLALDLVELDKNLIRMRYARGASVPRLSDSDELRAADELDLETYRRAGLSALLDEMVLGPVRILRDYLKSLTYIGPLRDIPSRGYRPRLSPDESRWAQGLAAWDVLHNQTTEHLLESVNDWLSSDLKLRTGYQLQQTVFKQVPNTSRFHQLFQRGIDEDDLGDLQELYASLKTVKEFRLLDLNKGVLVAPSDVGVGISQMVPVVVACLMDPDGLIAIEQPELHIHPAIQVGLGDLFIEATQGPQPAVGPERSLLIVTCPPRLPRS</sequence>
<dbReference type="Gene3D" id="3.40.50.300">
    <property type="entry name" value="P-loop containing nucleotide triphosphate hydrolases"/>
    <property type="match status" value="1"/>
</dbReference>
<evidence type="ECO:0000259" key="2">
    <source>
        <dbReference type="Pfam" id="PF13304"/>
    </source>
</evidence>
<dbReference type="OrthoDB" id="3322489at2"/>
<dbReference type="Pfam" id="PF13304">
    <property type="entry name" value="AAA_21"/>
    <property type="match status" value="1"/>
</dbReference>
<dbReference type="RefSeq" id="WP_050532505.1">
    <property type="nucleotide sequence ID" value="NZ_AQQZ01000014.1"/>
</dbReference>
<dbReference type="InterPro" id="IPR027417">
    <property type="entry name" value="P-loop_NTPase"/>
</dbReference>
<dbReference type="InterPro" id="IPR051396">
    <property type="entry name" value="Bact_Antivir_Def_Nuclease"/>
</dbReference>
<gene>
    <name evidence="3" type="ORF">ATO11_19025</name>
</gene>
<name>A0A0L1JKA6_9RHOB</name>
<dbReference type="GO" id="GO:0005524">
    <property type="term" value="F:ATP binding"/>
    <property type="evidence" value="ECO:0007669"/>
    <property type="project" value="InterPro"/>
</dbReference>
<organism evidence="3 4">
    <name type="scientific">Pseudaestuariivita atlantica</name>
    <dbReference type="NCBI Taxonomy" id="1317121"/>
    <lineage>
        <taxon>Bacteria</taxon>
        <taxon>Pseudomonadati</taxon>
        <taxon>Pseudomonadota</taxon>
        <taxon>Alphaproteobacteria</taxon>
        <taxon>Rhodobacterales</taxon>
        <taxon>Paracoccaceae</taxon>
        <taxon>Pseudaestuariivita</taxon>
    </lineage>
</organism>
<reference evidence="3 4" key="1">
    <citation type="journal article" date="2015" name="Int. J. Syst. Evol. Microbiol.">
        <title>Aestuariivita atlantica sp. nov., isolated from deep sea sediment of the Atlantic Ocean.</title>
        <authorList>
            <person name="Li G."/>
            <person name="Lai Q."/>
            <person name="Du Y."/>
            <person name="Liu X."/>
            <person name="Sun F."/>
            <person name="Shao Z."/>
        </authorList>
    </citation>
    <scope>NUCLEOTIDE SEQUENCE [LARGE SCALE GENOMIC DNA]</scope>
    <source>
        <strain evidence="3 4">22II-S11-z3</strain>
    </source>
</reference>
<keyword evidence="4" id="KW-1185">Reference proteome</keyword>
<protein>
    <recommendedName>
        <fullName evidence="5">AAA domain-containing protein</fullName>
    </recommendedName>
</protein>
<evidence type="ECO:0000313" key="3">
    <source>
        <dbReference type="EMBL" id="KNG92152.1"/>
    </source>
</evidence>
<dbReference type="PANTHER" id="PTHR43581">
    <property type="entry name" value="ATP/GTP PHOSPHATASE"/>
    <property type="match status" value="1"/>
</dbReference>
<proteinExistence type="predicted"/>
<dbReference type="PANTHER" id="PTHR43581:SF2">
    <property type="entry name" value="EXCINUCLEASE ATPASE SUBUNIT"/>
    <property type="match status" value="1"/>
</dbReference>
<feature type="domain" description="Endonuclease GajA/Old nuclease/RecF-like AAA" evidence="1">
    <location>
        <begin position="1"/>
        <end position="62"/>
    </location>
</feature>
<dbReference type="PATRIC" id="fig|1317121.7.peg.911"/>
<dbReference type="AlphaFoldDB" id="A0A0L1JKA6"/>
<accession>A0A0L1JKA6</accession>
<dbReference type="STRING" id="1317121.ATO11_19025"/>
<dbReference type="InterPro" id="IPR003959">
    <property type="entry name" value="ATPase_AAA_core"/>
</dbReference>